<dbReference type="PANTHER" id="PTHR42747">
    <property type="entry name" value="NITRONATE MONOOXYGENASE-RELATED"/>
    <property type="match status" value="1"/>
</dbReference>
<organism evidence="6 7">
    <name type="scientific">Novosphingobium marinum</name>
    <dbReference type="NCBI Taxonomy" id="1514948"/>
    <lineage>
        <taxon>Bacteria</taxon>
        <taxon>Pseudomonadati</taxon>
        <taxon>Pseudomonadota</taxon>
        <taxon>Alphaproteobacteria</taxon>
        <taxon>Sphingomonadales</taxon>
        <taxon>Sphingomonadaceae</taxon>
        <taxon>Novosphingobium</taxon>
    </lineage>
</organism>
<dbReference type="Proteomes" id="UP000522081">
    <property type="component" value="Unassembled WGS sequence"/>
</dbReference>
<gene>
    <name evidence="6" type="ORF">FHS75_000258</name>
</gene>
<dbReference type="InterPro" id="IPR004136">
    <property type="entry name" value="NMO"/>
</dbReference>
<dbReference type="EMBL" id="JACBZF010000001">
    <property type="protein sequence ID" value="NYH93953.1"/>
    <property type="molecule type" value="Genomic_DNA"/>
</dbReference>
<comment type="similarity">
    <text evidence="1">Belongs to the nitronate monooxygenase family. NMO class I subfamily.</text>
</comment>
<name>A0A7Y9XVD2_9SPHN</name>
<dbReference type="InterPro" id="IPR013785">
    <property type="entry name" value="Aldolase_TIM"/>
</dbReference>
<evidence type="ECO:0000256" key="5">
    <source>
        <dbReference type="ARBA" id="ARBA00023033"/>
    </source>
</evidence>
<reference evidence="6 7" key="1">
    <citation type="submission" date="2020-07" db="EMBL/GenBank/DDBJ databases">
        <title>Genomic Encyclopedia of Type Strains, Phase IV (KMG-IV): sequencing the most valuable type-strain genomes for metagenomic binning, comparative biology and taxonomic classification.</title>
        <authorList>
            <person name="Goeker M."/>
        </authorList>
    </citation>
    <scope>NUCLEOTIDE SEQUENCE [LARGE SCALE GENOMIC DNA]</scope>
    <source>
        <strain evidence="6 7">DSM 29043</strain>
    </source>
</reference>
<sequence length="307" mass="32467">MPVIAAPMFIVSTPQLVIAQCTAGIVGSIPSLNARTPQQLDTWLTEIGEALADHDRRNPDRPAAPFAVNLIVHRTNQRLEEDLALCEKHRVPILITSLGAREDVYERARKYGGFVFHDVISDMFGRKAIDKGADGLIAVAAGAGGHAGTTSPFALIAELRRWFDGPIALSGCIATGGAVLAAEAIGADFAYVGSAFIATEEANADDAYKQMIVSGQASDIVYTDAFIGVAANYLKPSIERAGIDPATLDAKSGKTMSVEDGGAKAWRDIWGSGQGIAVVESVVPAGKLIARLESEYRACRERLGITS</sequence>
<accession>A0A7Y9XVD2</accession>
<dbReference type="FunFam" id="3.20.20.70:FF:000210">
    <property type="entry name" value="2-nitropropane dioxygenase"/>
    <property type="match status" value="1"/>
</dbReference>
<dbReference type="GO" id="GO:0018580">
    <property type="term" value="F:nitronate monooxygenase activity"/>
    <property type="evidence" value="ECO:0007669"/>
    <property type="project" value="UniProtKB-EC"/>
</dbReference>
<dbReference type="Gene3D" id="3.20.20.70">
    <property type="entry name" value="Aldolase class I"/>
    <property type="match status" value="1"/>
</dbReference>
<protein>
    <submittedName>
        <fullName evidence="6">Nitronate monooxygenase</fullName>
        <ecNumber evidence="6">1.13.12.16</ecNumber>
    </submittedName>
</protein>
<evidence type="ECO:0000256" key="3">
    <source>
        <dbReference type="ARBA" id="ARBA00022643"/>
    </source>
</evidence>
<comment type="caution">
    <text evidence="6">The sequence shown here is derived from an EMBL/GenBank/DDBJ whole genome shotgun (WGS) entry which is preliminary data.</text>
</comment>
<evidence type="ECO:0000256" key="1">
    <source>
        <dbReference type="ARBA" id="ARBA00009881"/>
    </source>
</evidence>
<dbReference type="SUPFAM" id="SSF51412">
    <property type="entry name" value="Inosine monophosphate dehydrogenase (IMPDH)"/>
    <property type="match status" value="1"/>
</dbReference>
<dbReference type="PANTHER" id="PTHR42747:SF4">
    <property type="entry name" value="BLR1330 PROTEIN"/>
    <property type="match status" value="1"/>
</dbReference>
<dbReference type="CDD" id="cd04730">
    <property type="entry name" value="NPD_like"/>
    <property type="match status" value="1"/>
</dbReference>
<proteinExistence type="inferred from homology"/>
<dbReference type="AlphaFoldDB" id="A0A7Y9XVD2"/>
<keyword evidence="4 6" id="KW-0560">Oxidoreductase</keyword>
<evidence type="ECO:0000313" key="6">
    <source>
        <dbReference type="EMBL" id="NYH93953.1"/>
    </source>
</evidence>
<dbReference type="RefSeq" id="WP_229735456.1">
    <property type="nucleotide sequence ID" value="NZ_BMGF01000001.1"/>
</dbReference>
<evidence type="ECO:0000256" key="4">
    <source>
        <dbReference type="ARBA" id="ARBA00023002"/>
    </source>
</evidence>
<evidence type="ECO:0000313" key="7">
    <source>
        <dbReference type="Proteomes" id="UP000522081"/>
    </source>
</evidence>
<keyword evidence="2" id="KW-0285">Flavoprotein</keyword>
<dbReference type="EC" id="1.13.12.16" evidence="6"/>
<evidence type="ECO:0000256" key="2">
    <source>
        <dbReference type="ARBA" id="ARBA00022630"/>
    </source>
</evidence>
<keyword evidence="3" id="KW-0288">FMN</keyword>
<keyword evidence="5 6" id="KW-0503">Monooxygenase</keyword>
<dbReference type="Pfam" id="PF03060">
    <property type="entry name" value="NMO"/>
    <property type="match status" value="1"/>
</dbReference>
<keyword evidence="7" id="KW-1185">Reference proteome</keyword>